<evidence type="ECO:0000256" key="6">
    <source>
        <dbReference type="ARBA" id="ARBA00023163"/>
    </source>
</evidence>
<dbReference type="GO" id="GO:0003700">
    <property type="term" value="F:DNA-binding transcription factor activity"/>
    <property type="evidence" value="ECO:0007669"/>
    <property type="project" value="InterPro"/>
</dbReference>
<evidence type="ECO:0000256" key="5">
    <source>
        <dbReference type="ARBA" id="ARBA00023125"/>
    </source>
</evidence>
<sequence length="131" mass="14830">MTYNTEQRTSLLSFLTENPDKTFSAKEIAVALEGKNISKSSVYRNLAELEAEQKIKRVTKAGSKESFYQFYDNSECKNHIHLSCTKCGKIFHLESEQTEKLVSEVEQADGFEISRAETTLYGVCKDCGIKN</sequence>
<dbReference type="Pfam" id="PF01475">
    <property type="entry name" value="FUR"/>
    <property type="match status" value="1"/>
</dbReference>
<comment type="caution">
    <text evidence="9">The sequence shown here is derived from an EMBL/GenBank/DDBJ whole genome shotgun (WGS) entry which is preliminary data.</text>
</comment>
<organism evidence="9 10">
    <name type="scientific">Treponema ruminis</name>
    <dbReference type="NCBI Taxonomy" id="744515"/>
    <lineage>
        <taxon>Bacteria</taxon>
        <taxon>Pseudomonadati</taxon>
        <taxon>Spirochaetota</taxon>
        <taxon>Spirochaetia</taxon>
        <taxon>Spirochaetales</taxon>
        <taxon>Treponemataceae</taxon>
        <taxon>Treponema</taxon>
    </lineage>
</organism>
<dbReference type="InterPro" id="IPR036388">
    <property type="entry name" value="WH-like_DNA-bd_sf"/>
</dbReference>
<dbReference type="AlphaFoldDB" id="A0A7W8G6V6"/>
<feature type="binding site" evidence="7">
    <location>
        <position position="87"/>
    </location>
    <ligand>
        <name>Zn(2+)</name>
        <dbReference type="ChEBI" id="CHEBI:29105"/>
    </ligand>
</feature>
<keyword evidence="6" id="KW-0804">Transcription</keyword>
<comment type="similarity">
    <text evidence="1">Belongs to the Fur family.</text>
</comment>
<dbReference type="Gene3D" id="3.30.1490.190">
    <property type="match status" value="1"/>
</dbReference>
<dbReference type="GO" id="GO:1900376">
    <property type="term" value="P:regulation of secondary metabolite biosynthetic process"/>
    <property type="evidence" value="ECO:0007669"/>
    <property type="project" value="TreeGrafter"/>
</dbReference>
<keyword evidence="8" id="KW-0408">Iron</keyword>
<reference evidence="9 10" key="1">
    <citation type="submission" date="2020-08" db="EMBL/GenBank/DDBJ databases">
        <title>Genomic Encyclopedia of Type Strains, Phase IV (KMG-IV): sequencing the most valuable type-strain genomes for metagenomic binning, comparative biology and taxonomic classification.</title>
        <authorList>
            <person name="Goeker M."/>
        </authorList>
    </citation>
    <scope>NUCLEOTIDE SEQUENCE [LARGE SCALE GENOMIC DNA]</scope>
    <source>
        <strain evidence="9 10">DSM 103462</strain>
    </source>
</reference>
<evidence type="ECO:0000313" key="10">
    <source>
        <dbReference type="Proteomes" id="UP000518887"/>
    </source>
</evidence>
<evidence type="ECO:0000256" key="2">
    <source>
        <dbReference type="ARBA" id="ARBA00022491"/>
    </source>
</evidence>
<dbReference type="EMBL" id="JACHFQ010000001">
    <property type="protein sequence ID" value="MBB5224938.1"/>
    <property type="molecule type" value="Genomic_DNA"/>
</dbReference>
<keyword evidence="2" id="KW-0678">Repressor</keyword>
<feature type="binding site" evidence="7">
    <location>
        <position position="124"/>
    </location>
    <ligand>
        <name>Zn(2+)</name>
        <dbReference type="ChEBI" id="CHEBI:29105"/>
    </ligand>
</feature>
<dbReference type="InterPro" id="IPR043135">
    <property type="entry name" value="Fur_C"/>
</dbReference>
<evidence type="ECO:0000256" key="1">
    <source>
        <dbReference type="ARBA" id="ARBA00007957"/>
    </source>
</evidence>
<keyword evidence="3 7" id="KW-0862">Zinc</keyword>
<dbReference type="PANTHER" id="PTHR33202">
    <property type="entry name" value="ZINC UPTAKE REGULATION PROTEIN"/>
    <property type="match status" value="1"/>
</dbReference>
<proteinExistence type="inferred from homology"/>
<dbReference type="InterPro" id="IPR002481">
    <property type="entry name" value="FUR"/>
</dbReference>
<evidence type="ECO:0000256" key="3">
    <source>
        <dbReference type="ARBA" id="ARBA00022833"/>
    </source>
</evidence>
<feature type="binding site" evidence="7">
    <location>
        <position position="84"/>
    </location>
    <ligand>
        <name>Zn(2+)</name>
        <dbReference type="ChEBI" id="CHEBI:29105"/>
    </ligand>
</feature>
<dbReference type="GO" id="GO:0008270">
    <property type="term" value="F:zinc ion binding"/>
    <property type="evidence" value="ECO:0007669"/>
    <property type="project" value="TreeGrafter"/>
</dbReference>
<gene>
    <name evidence="9" type="ORF">HNP76_000278</name>
</gene>
<dbReference type="RefSeq" id="WP_184656708.1">
    <property type="nucleotide sequence ID" value="NZ_JACHFQ010000001.1"/>
</dbReference>
<dbReference type="Gene3D" id="1.10.10.10">
    <property type="entry name" value="Winged helix-like DNA-binding domain superfamily/Winged helix DNA-binding domain"/>
    <property type="match status" value="1"/>
</dbReference>
<dbReference type="GO" id="GO:0000976">
    <property type="term" value="F:transcription cis-regulatory region binding"/>
    <property type="evidence" value="ECO:0007669"/>
    <property type="project" value="TreeGrafter"/>
</dbReference>
<dbReference type="CDD" id="cd07153">
    <property type="entry name" value="Fur_like"/>
    <property type="match status" value="1"/>
</dbReference>
<dbReference type="Proteomes" id="UP000518887">
    <property type="component" value="Unassembled WGS sequence"/>
</dbReference>
<evidence type="ECO:0000256" key="4">
    <source>
        <dbReference type="ARBA" id="ARBA00023015"/>
    </source>
</evidence>
<dbReference type="GO" id="GO:0045892">
    <property type="term" value="P:negative regulation of DNA-templated transcription"/>
    <property type="evidence" value="ECO:0007669"/>
    <property type="project" value="TreeGrafter"/>
</dbReference>
<evidence type="ECO:0000256" key="7">
    <source>
        <dbReference type="PIRSR" id="PIRSR602481-1"/>
    </source>
</evidence>
<keyword evidence="7" id="KW-0479">Metal-binding</keyword>
<protein>
    <submittedName>
        <fullName evidence="9">Fur family ferric uptake transcriptional regulator</fullName>
    </submittedName>
</protein>
<comment type="cofactor">
    <cofactor evidence="7">
        <name>Zn(2+)</name>
        <dbReference type="ChEBI" id="CHEBI:29105"/>
    </cofactor>
    <text evidence="7">Binds 1 zinc ion per subunit.</text>
</comment>
<evidence type="ECO:0000313" key="9">
    <source>
        <dbReference type="EMBL" id="MBB5224938.1"/>
    </source>
</evidence>
<keyword evidence="10" id="KW-1185">Reference proteome</keyword>
<dbReference type="PANTHER" id="PTHR33202:SF7">
    <property type="entry name" value="FERRIC UPTAKE REGULATION PROTEIN"/>
    <property type="match status" value="1"/>
</dbReference>
<keyword evidence="5" id="KW-0238">DNA-binding</keyword>
<comment type="cofactor">
    <cofactor evidence="8">
        <name>Mn(2+)</name>
        <dbReference type="ChEBI" id="CHEBI:29035"/>
    </cofactor>
    <cofactor evidence="8">
        <name>Fe(2+)</name>
        <dbReference type="ChEBI" id="CHEBI:29033"/>
    </cofactor>
    <text evidence="8">Binds 1 Mn(2+) or Fe(2+) ion per subunit.</text>
</comment>
<keyword evidence="4" id="KW-0805">Transcription regulation</keyword>
<dbReference type="InterPro" id="IPR036390">
    <property type="entry name" value="WH_DNA-bd_sf"/>
</dbReference>
<feature type="binding site" evidence="7">
    <location>
        <position position="127"/>
    </location>
    <ligand>
        <name>Zn(2+)</name>
        <dbReference type="ChEBI" id="CHEBI:29105"/>
    </ligand>
</feature>
<accession>A0A7W8G6V6</accession>
<feature type="binding site" evidence="8">
    <location>
        <position position="99"/>
    </location>
    <ligand>
        <name>Fe cation</name>
        <dbReference type="ChEBI" id="CHEBI:24875"/>
    </ligand>
</feature>
<dbReference type="SUPFAM" id="SSF46785">
    <property type="entry name" value="Winged helix' DNA-binding domain"/>
    <property type="match status" value="1"/>
</dbReference>
<name>A0A7W8G6V6_9SPIR</name>
<evidence type="ECO:0000256" key="8">
    <source>
        <dbReference type="PIRSR" id="PIRSR602481-2"/>
    </source>
</evidence>